<feature type="domain" description="Dihydrodipicolinate reductase C-terminal" evidence="14">
    <location>
        <begin position="106"/>
        <end position="236"/>
    </location>
</feature>
<comment type="similarity">
    <text evidence="1">Belongs to the DapB family.</text>
</comment>
<evidence type="ECO:0000256" key="6">
    <source>
        <dbReference type="ARBA" id="ARBA00023027"/>
    </source>
</evidence>
<evidence type="ECO:0000259" key="14">
    <source>
        <dbReference type="Pfam" id="PF05173"/>
    </source>
</evidence>
<dbReference type="GO" id="GO:0008839">
    <property type="term" value="F:4-hydroxy-tetrahydrodipicolinate reductase"/>
    <property type="evidence" value="ECO:0007669"/>
    <property type="project" value="UniProtKB-UniRule"/>
</dbReference>
<evidence type="ECO:0000256" key="10">
    <source>
        <dbReference type="ARBA" id="ARBA00049080"/>
    </source>
</evidence>
<dbReference type="Pfam" id="PF01113">
    <property type="entry name" value="DapB_N"/>
    <property type="match status" value="1"/>
</dbReference>
<evidence type="ECO:0000256" key="2">
    <source>
        <dbReference type="ARBA" id="ARBA00022605"/>
    </source>
</evidence>
<comment type="catalytic activity">
    <reaction evidence="11">
        <text>(S)-2,3,4,5-tetrahydrodipicolinate + NAD(+) + H2O = (2S,4S)-4-hydroxy-2,3,4,5-tetrahydrodipicolinate + NADH + H(+)</text>
        <dbReference type="Rhea" id="RHEA:35323"/>
        <dbReference type="ChEBI" id="CHEBI:15377"/>
        <dbReference type="ChEBI" id="CHEBI:15378"/>
        <dbReference type="ChEBI" id="CHEBI:16845"/>
        <dbReference type="ChEBI" id="CHEBI:57540"/>
        <dbReference type="ChEBI" id="CHEBI:57945"/>
        <dbReference type="ChEBI" id="CHEBI:67139"/>
        <dbReference type="EC" id="1.17.1.8"/>
    </reaction>
</comment>
<comment type="catalytic activity">
    <reaction evidence="10">
        <text>(S)-2,3,4,5-tetrahydrodipicolinate + NADP(+) + H2O = (2S,4S)-4-hydroxy-2,3,4,5-tetrahydrodipicolinate + NADPH + H(+)</text>
        <dbReference type="Rhea" id="RHEA:35331"/>
        <dbReference type="ChEBI" id="CHEBI:15377"/>
        <dbReference type="ChEBI" id="CHEBI:15378"/>
        <dbReference type="ChEBI" id="CHEBI:16845"/>
        <dbReference type="ChEBI" id="CHEBI:57783"/>
        <dbReference type="ChEBI" id="CHEBI:58349"/>
        <dbReference type="ChEBI" id="CHEBI:67139"/>
        <dbReference type="EC" id="1.17.1.8"/>
    </reaction>
</comment>
<keyword evidence="2" id="KW-0028">Amino-acid biosynthesis</keyword>
<dbReference type="GO" id="GO:0005829">
    <property type="term" value="C:cytosol"/>
    <property type="evidence" value="ECO:0007669"/>
    <property type="project" value="TreeGrafter"/>
</dbReference>
<dbReference type="InterPro" id="IPR000846">
    <property type="entry name" value="DapB_N"/>
</dbReference>
<dbReference type="SUPFAM" id="SSF51735">
    <property type="entry name" value="NAD(P)-binding Rossmann-fold domains"/>
    <property type="match status" value="1"/>
</dbReference>
<dbReference type="PANTHER" id="PTHR20836:SF0">
    <property type="entry name" value="4-HYDROXY-TETRAHYDRODIPICOLINATE REDUCTASE 1, CHLOROPLASTIC-RELATED"/>
    <property type="match status" value="1"/>
</dbReference>
<dbReference type="GO" id="GO:0009089">
    <property type="term" value="P:lysine biosynthetic process via diaminopimelate"/>
    <property type="evidence" value="ECO:0007669"/>
    <property type="project" value="UniProtKB-UniRule"/>
</dbReference>
<dbReference type="Gene3D" id="3.40.50.720">
    <property type="entry name" value="NAD(P)-binding Rossmann-like Domain"/>
    <property type="match status" value="1"/>
</dbReference>
<evidence type="ECO:0000256" key="1">
    <source>
        <dbReference type="ARBA" id="ARBA00006642"/>
    </source>
</evidence>
<keyword evidence="3" id="KW-0521">NADP</keyword>
<sequence>MNILLLGYGKMGKTIEEIALSRGHQIVHRINVDNVHELAQVDPARVDAAIEFSQPEAAAANLFYCFDRRIPVVCGTTGWLDRRTEVEAYCMQKGGAFFYASNYSLGVNLFFHLNKVLARLMNHYPDYEITLEETHHTEKKDAPSGTALSLAADVLDQVTRKTNWVNNAPKNASELPILSHREAGVAGTHVVRYDSPVDSIEIRHTAHGRTGFATGAVLAAEWLVGKQGVFGMEDLLAF</sequence>
<keyword evidence="5 15" id="KW-0560">Oxidoreductase</keyword>
<evidence type="ECO:0000256" key="12">
    <source>
        <dbReference type="NCBIfam" id="TIGR00036"/>
    </source>
</evidence>
<dbReference type="PANTHER" id="PTHR20836">
    <property type="entry name" value="DIHYDRODIPICOLINATE REDUCTASE"/>
    <property type="match status" value="1"/>
</dbReference>
<proteinExistence type="inferred from homology"/>
<protein>
    <recommendedName>
        <fullName evidence="9 12">4-hydroxy-tetrahydrodipicolinate reductase</fullName>
        <ecNumber evidence="9 12">1.17.1.8</ecNumber>
    </recommendedName>
</protein>
<dbReference type="InterPro" id="IPR022663">
    <property type="entry name" value="DapB_C"/>
</dbReference>
<dbReference type="NCBIfam" id="TIGR00036">
    <property type="entry name" value="dapB"/>
    <property type="match status" value="1"/>
</dbReference>
<evidence type="ECO:0000256" key="7">
    <source>
        <dbReference type="ARBA" id="ARBA00023154"/>
    </source>
</evidence>
<evidence type="ECO:0000256" key="5">
    <source>
        <dbReference type="ARBA" id="ARBA00023002"/>
    </source>
</evidence>
<reference evidence="15" key="1">
    <citation type="submission" date="2020-02" db="EMBL/GenBank/DDBJ databases">
        <authorList>
            <person name="Meier V. D."/>
        </authorList>
    </citation>
    <scope>NUCLEOTIDE SEQUENCE</scope>
    <source>
        <strain evidence="15">AVDCRST_MAG56</strain>
    </source>
</reference>
<keyword evidence="6" id="KW-0520">NAD</keyword>
<keyword evidence="7" id="KW-0457">Lysine biosynthesis</keyword>
<evidence type="ECO:0000256" key="11">
    <source>
        <dbReference type="ARBA" id="ARBA00049396"/>
    </source>
</evidence>
<accession>A0A6J4KII3</accession>
<evidence type="ECO:0000256" key="3">
    <source>
        <dbReference type="ARBA" id="ARBA00022857"/>
    </source>
</evidence>
<organism evidence="15">
    <name type="scientific">uncultured Cytophagales bacterium</name>
    <dbReference type="NCBI Taxonomy" id="158755"/>
    <lineage>
        <taxon>Bacteria</taxon>
        <taxon>Pseudomonadati</taxon>
        <taxon>Bacteroidota</taxon>
        <taxon>Sphingobacteriia</taxon>
        <taxon>Sphingobacteriales</taxon>
        <taxon>environmental samples</taxon>
    </lineage>
</organism>
<dbReference type="InterPro" id="IPR023940">
    <property type="entry name" value="DHDPR_bac"/>
</dbReference>
<dbReference type="Pfam" id="PF05173">
    <property type="entry name" value="DapB_C"/>
    <property type="match status" value="1"/>
</dbReference>
<evidence type="ECO:0000256" key="8">
    <source>
        <dbReference type="ARBA" id="ARBA00037922"/>
    </source>
</evidence>
<dbReference type="InterPro" id="IPR036291">
    <property type="entry name" value="NAD(P)-bd_dom_sf"/>
</dbReference>
<evidence type="ECO:0000259" key="13">
    <source>
        <dbReference type="Pfam" id="PF01113"/>
    </source>
</evidence>
<feature type="domain" description="Dihydrodipicolinate reductase N-terminal" evidence="13">
    <location>
        <begin position="1"/>
        <end position="103"/>
    </location>
</feature>
<dbReference type="GO" id="GO:0019877">
    <property type="term" value="P:diaminopimelate biosynthetic process"/>
    <property type="evidence" value="ECO:0007669"/>
    <property type="project" value="UniProtKB-KW"/>
</dbReference>
<evidence type="ECO:0000313" key="15">
    <source>
        <dbReference type="EMBL" id="CAA9306100.1"/>
    </source>
</evidence>
<evidence type="ECO:0000256" key="9">
    <source>
        <dbReference type="ARBA" id="ARBA00038983"/>
    </source>
</evidence>
<evidence type="ECO:0000256" key="4">
    <source>
        <dbReference type="ARBA" id="ARBA00022915"/>
    </source>
</evidence>
<dbReference type="AlphaFoldDB" id="A0A6J4KII3"/>
<dbReference type="Gene3D" id="3.30.360.10">
    <property type="entry name" value="Dihydrodipicolinate Reductase, domain 2"/>
    <property type="match status" value="1"/>
</dbReference>
<comment type="pathway">
    <text evidence="8">Amino-acid biosynthesis; L-lysine biosynthesis via DAP pathway; (S)-tetrahydrodipicolinate from L-aspartate: step 4/4.</text>
</comment>
<dbReference type="EMBL" id="CADCTQ010000480">
    <property type="protein sequence ID" value="CAA9306100.1"/>
    <property type="molecule type" value="Genomic_DNA"/>
</dbReference>
<dbReference type="EC" id="1.17.1.8" evidence="9 12"/>
<name>A0A6J4KII3_9SPHI</name>
<keyword evidence="4" id="KW-0220">Diaminopimelate biosynthesis</keyword>
<dbReference type="SUPFAM" id="SSF55347">
    <property type="entry name" value="Glyceraldehyde-3-phosphate dehydrogenase-like, C-terminal domain"/>
    <property type="match status" value="1"/>
</dbReference>
<gene>
    <name evidence="15" type="ORF">AVDCRST_MAG56-5877</name>
</gene>
<dbReference type="PIRSF" id="PIRSF000161">
    <property type="entry name" value="DHPR"/>
    <property type="match status" value="1"/>
</dbReference>